<evidence type="ECO:0000313" key="2">
    <source>
        <dbReference type="EMBL" id="CAH2002863.1"/>
    </source>
</evidence>
<organism evidence="2 3">
    <name type="scientific">Acanthoscelides obtectus</name>
    <name type="common">Bean weevil</name>
    <name type="synonym">Bruchus obtectus</name>
    <dbReference type="NCBI Taxonomy" id="200917"/>
    <lineage>
        <taxon>Eukaryota</taxon>
        <taxon>Metazoa</taxon>
        <taxon>Ecdysozoa</taxon>
        <taxon>Arthropoda</taxon>
        <taxon>Hexapoda</taxon>
        <taxon>Insecta</taxon>
        <taxon>Pterygota</taxon>
        <taxon>Neoptera</taxon>
        <taxon>Endopterygota</taxon>
        <taxon>Coleoptera</taxon>
        <taxon>Polyphaga</taxon>
        <taxon>Cucujiformia</taxon>
        <taxon>Chrysomeloidea</taxon>
        <taxon>Chrysomelidae</taxon>
        <taxon>Bruchinae</taxon>
        <taxon>Bruchini</taxon>
        <taxon>Acanthoscelides</taxon>
    </lineage>
</organism>
<evidence type="ECO:0000256" key="1">
    <source>
        <dbReference type="SAM" id="MobiDB-lite"/>
    </source>
</evidence>
<dbReference type="AlphaFoldDB" id="A0A9P0LPJ6"/>
<keyword evidence="3" id="KW-1185">Reference proteome</keyword>
<proteinExistence type="predicted"/>
<evidence type="ECO:0000313" key="3">
    <source>
        <dbReference type="Proteomes" id="UP001152888"/>
    </source>
</evidence>
<dbReference type="EMBL" id="CAKOFQ010007515">
    <property type="protein sequence ID" value="CAH2002863.1"/>
    <property type="molecule type" value="Genomic_DNA"/>
</dbReference>
<feature type="region of interest" description="Disordered" evidence="1">
    <location>
        <begin position="1"/>
        <end position="65"/>
    </location>
</feature>
<dbReference type="OrthoDB" id="6356248at2759"/>
<comment type="caution">
    <text evidence="2">The sequence shown here is derived from an EMBL/GenBank/DDBJ whole genome shotgun (WGS) entry which is preliminary data.</text>
</comment>
<gene>
    <name evidence="2" type="ORF">ACAOBT_LOCUS27029</name>
</gene>
<sequence length="65" mass="7276">MEHDVVVIQSEHPSKATREKAEAVSGIEDNRRGDKTRQTSRTRGSGIRRQTADSYNEEACRTTTA</sequence>
<feature type="compositionally biased region" description="Basic and acidic residues" evidence="1">
    <location>
        <begin position="12"/>
        <end position="37"/>
    </location>
</feature>
<reference evidence="2" key="1">
    <citation type="submission" date="2022-03" db="EMBL/GenBank/DDBJ databases">
        <authorList>
            <person name="Sayadi A."/>
        </authorList>
    </citation>
    <scope>NUCLEOTIDE SEQUENCE</scope>
</reference>
<name>A0A9P0LPJ6_ACAOB</name>
<dbReference type="Proteomes" id="UP001152888">
    <property type="component" value="Unassembled WGS sequence"/>
</dbReference>
<protein>
    <submittedName>
        <fullName evidence="2">Uncharacterized protein</fullName>
    </submittedName>
</protein>
<accession>A0A9P0LPJ6</accession>